<dbReference type="Gene3D" id="2.10.70.10">
    <property type="entry name" value="Complement Module, domain 1"/>
    <property type="match status" value="7"/>
</dbReference>
<protein>
    <submittedName>
        <fullName evidence="5">Uncharacterized protein</fullName>
    </submittedName>
</protein>
<dbReference type="PANTHER" id="PTHR45656">
    <property type="entry name" value="PROTEIN CBR-CLEC-78"/>
    <property type="match status" value="1"/>
</dbReference>
<keyword evidence="4" id="KW-0768">Sushi</keyword>
<dbReference type="InterPro" id="IPR008197">
    <property type="entry name" value="WAP_dom"/>
</dbReference>
<dbReference type="OrthoDB" id="6347442at2759"/>
<dbReference type="GO" id="GO:0030414">
    <property type="term" value="F:peptidase inhibitor activity"/>
    <property type="evidence" value="ECO:0007669"/>
    <property type="project" value="InterPro"/>
</dbReference>
<gene>
    <name evidence="5" type="ORF">CTOB1V02_LOCUS4806</name>
</gene>
<dbReference type="PANTHER" id="PTHR45656:SF4">
    <property type="entry name" value="PROTEIN CBR-CLEC-78"/>
    <property type="match status" value="1"/>
</dbReference>
<evidence type="ECO:0000256" key="2">
    <source>
        <dbReference type="ARBA" id="ARBA00022737"/>
    </source>
</evidence>
<dbReference type="SMART" id="SM00032">
    <property type="entry name" value="CCP"/>
    <property type="match status" value="7"/>
</dbReference>
<dbReference type="PROSITE" id="PS50923">
    <property type="entry name" value="SUSHI"/>
    <property type="match status" value="7"/>
</dbReference>
<feature type="non-terminal residue" evidence="5">
    <location>
        <position position="1"/>
    </location>
</feature>
<dbReference type="Pfam" id="PF00084">
    <property type="entry name" value="Sushi"/>
    <property type="match status" value="7"/>
</dbReference>
<feature type="disulfide bond" evidence="4">
    <location>
        <begin position="341"/>
        <end position="368"/>
    </location>
</feature>
<dbReference type="GO" id="GO:0005576">
    <property type="term" value="C:extracellular region"/>
    <property type="evidence" value="ECO:0007669"/>
    <property type="project" value="InterPro"/>
</dbReference>
<comment type="caution">
    <text evidence="4">Lacks conserved residue(s) required for the propagation of feature annotation.</text>
</comment>
<name>A0A7R8ZK55_9CRUS</name>
<evidence type="ECO:0000256" key="4">
    <source>
        <dbReference type="PROSITE-ProRule" id="PRU00302"/>
    </source>
</evidence>
<dbReference type="InterPro" id="IPR035976">
    <property type="entry name" value="Sushi/SCR/CCP_sf"/>
</dbReference>
<reference evidence="5" key="1">
    <citation type="submission" date="2020-11" db="EMBL/GenBank/DDBJ databases">
        <authorList>
            <person name="Tran Van P."/>
        </authorList>
    </citation>
    <scope>NUCLEOTIDE SEQUENCE</scope>
</reference>
<dbReference type="InterPro" id="IPR000436">
    <property type="entry name" value="Sushi_SCR_CCP_dom"/>
</dbReference>
<dbReference type="EMBL" id="OB660968">
    <property type="protein sequence ID" value="CAD7226894.1"/>
    <property type="molecule type" value="Genomic_DNA"/>
</dbReference>
<evidence type="ECO:0000256" key="1">
    <source>
        <dbReference type="ARBA" id="ARBA00022729"/>
    </source>
</evidence>
<keyword evidence="2" id="KW-0677">Repeat</keyword>
<dbReference type="PROSITE" id="PS51390">
    <property type="entry name" value="WAP"/>
    <property type="match status" value="1"/>
</dbReference>
<sequence length="677" mass="74864">MTRQLSTPVPGEGGVAGNKLGRVLWTKRYNSEHGGNSERDSWKDILYQGNSGAIKYPSNVNIAAADETLVRSLAFAASVLQRAIASSSIIQRAIANPFSVDGSHLEHGDFFDSSGSGSSSVYGPSVGPAFGCLRDEERIQIEGRVCLKKCTSDDDCIAKKKKCICDGACGKSCVNPVNCGPPPYIPNAAHNASSMVAYHNFNVNSTVSYFCLPGFNPVGTVSFPEAKCILSDDTLRWYGPDFTCAPRKCELPWEVLNGRRLGDCLEYRCAVEYECQLGFEIRNGPTTRVCRADGAWEPEFSPICEQKTCPLPDPIANGTYRLEGPMIEALPNMGAKAFYECDEGLYLTGPQQRTCQAVGNWSSVEPSCEEKMNCGPPPYIPNAAHNASSMVAYHNFNVNSTVSYFCLPGFNPVGTVSFPEAKCILSDDTLRWYGPDFTCAPRKCELPWEVLNGRRLGDCLEYRCAVEYECQLGFEIRNGPTTRVCRADGAWEPEFSPICEQYLKYLQPVELKEHLKALRFPLFCVKPTPRGIRFDSSNVYKFLQIRKVEGNIRGSLASAVLCPTPKEPHHGRAIFTALSYNSLLRYECDYGYMLRGGNRSRSCQADRSWSGSAPTCQVVSCGSPGLLYNGYIEGYEMNVDARIIFHCLEGMLYVGHWERDARCLPSGRWSQALPECL</sequence>
<dbReference type="SUPFAM" id="SSF57535">
    <property type="entry name" value="Complement control module/SCR domain"/>
    <property type="match status" value="7"/>
</dbReference>
<dbReference type="CDD" id="cd00033">
    <property type="entry name" value="CCP"/>
    <property type="match status" value="7"/>
</dbReference>
<dbReference type="InterPro" id="IPR051277">
    <property type="entry name" value="SEZ6_CSMD_C4BPB_Regulators"/>
</dbReference>
<organism evidence="5">
    <name type="scientific">Cyprideis torosa</name>
    <dbReference type="NCBI Taxonomy" id="163714"/>
    <lineage>
        <taxon>Eukaryota</taxon>
        <taxon>Metazoa</taxon>
        <taxon>Ecdysozoa</taxon>
        <taxon>Arthropoda</taxon>
        <taxon>Crustacea</taxon>
        <taxon>Oligostraca</taxon>
        <taxon>Ostracoda</taxon>
        <taxon>Podocopa</taxon>
        <taxon>Podocopida</taxon>
        <taxon>Cytherocopina</taxon>
        <taxon>Cytheroidea</taxon>
        <taxon>Cytherideidae</taxon>
        <taxon>Cyprideis</taxon>
    </lineage>
</organism>
<keyword evidence="3 4" id="KW-1015">Disulfide bond</keyword>
<dbReference type="AlphaFoldDB" id="A0A7R8ZK55"/>
<proteinExistence type="predicted"/>
<keyword evidence="1" id="KW-0732">Signal</keyword>
<evidence type="ECO:0000256" key="3">
    <source>
        <dbReference type="ARBA" id="ARBA00023157"/>
    </source>
</evidence>
<accession>A0A7R8ZK55</accession>
<evidence type="ECO:0000313" key="5">
    <source>
        <dbReference type="EMBL" id="CAD7226894.1"/>
    </source>
</evidence>